<dbReference type="InterPro" id="IPR050228">
    <property type="entry name" value="Carboxylesterase_BioH"/>
</dbReference>
<proteinExistence type="predicted"/>
<dbReference type="Pfam" id="PF12697">
    <property type="entry name" value="Abhydrolase_6"/>
    <property type="match status" value="1"/>
</dbReference>
<gene>
    <name evidence="2" type="ORF">GZA08_03450</name>
</gene>
<keyword evidence="3" id="KW-1185">Reference proteome</keyword>
<dbReference type="InterPro" id="IPR000073">
    <property type="entry name" value="AB_hydrolase_1"/>
</dbReference>
<evidence type="ECO:0000313" key="3">
    <source>
        <dbReference type="Proteomes" id="UP000474757"/>
    </source>
</evidence>
<dbReference type="PANTHER" id="PTHR43194">
    <property type="entry name" value="HYDROLASE ALPHA/BETA FOLD FAMILY"/>
    <property type="match status" value="1"/>
</dbReference>
<dbReference type="GO" id="GO:0016787">
    <property type="term" value="F:hydrolase activity"/>
    <property type="evidence" value="ECO:0007669"/>
    <property type="project" value="UniProtKB-KW"/>
</dbReference>
<dbReference type="Proteomes" id="UP000474757">
    <property type="component" value="Unassembled WGS sequence"/>
</dbReference>
<keyword evidence="2" id="KW-0378">Hydrolase</keyword>
<organism evidence="2 3">
    <name type="scientific">Pseudoroseicyclus tamaricis</name>
    <dbReference type="NCBI Taxonomy" id="2705421"/>
    <lineage>
        <taxon>Bacteria</taxon>
        <taxon>Pseudomonadati</taxon>
        <taxon>Pseudomonadota</taxon>
        <taxon>Alphaproteobacteria</taxon>
        <taxon>Rhodobacterales</taxon>
        <taxon>Paracoccaceae</taxon>
        <taxon>Pseudoroseicyclus</taxon>
    </lineage>
</organism>
<evidence type="ECO:0000313" key="2">
    <source>
        <dbReference type="EMBL" id="NDV00021.1"/>
    </source>
</evidence>
<dbReference type="SUPFAM" id="SSF53474">
    <property type="entry name" value="alpha/beta-Hydrolases"/>
    <property type="match status" value="1"/>
</dbReference>
<dbReference type="RefSeq" id="WP_163889970.1">
    <property type="nucleotide sequence ID" value="NZ_JAAFYS010000001.1"/>
</dbReference>
<sequence length="255" mass="27199">MTDGGLSRPVILLHGWTMRGAVFEDLARRLGPRARAPDLPGHGAARSGTASLAAAVDMLDDEIAAAGPGAILIGWSMGAAVAWAWLERHGGAGVAGLVTVDMSPRPVNTEGWDLGMLGQTPERLRRNTEQIHHDWPAWAEKIATTMFADRSGAPGFSRADALAQVLSNDPAKMAAYWDEMMAMDLRSAARGVKVPWRVAHGARSRVYPAATAEWLAEQPGAKIVRFEQSGHSPHLEEPDAFAAMVRALDAELAGA</sequence>
<name>A0A6B2JFY2_9RHOB</name>
<protein>
    <submittedName>
        <fullName evidence="2">Alpha/beta hydrolase</fullName>
    </submittedName>
</protein>
<dbReference type="EMBL" id="JAAGAB010000001">
    <property type="protein sequence ID" value="NDV00021.1"/>
    <property type="molecule type" value="Genomic_DNA"/>
</dbReference>
<comment type="caution">
    <text evidence="2">The sequence shown here is derived from an EMBL/GenBank/DDBJ whole genome shotgun (WGS) entry which is preliminary data.</text>
</comment>
<dbReference type="InterPro" id="IPR029058">
    <property type="entry name" value="AB_hydrolase_fold"/>
</dbReference>
<evidence type="ECO:0000259" key="1">
    <source>
        <dbReference type="Pfam" id="PF12697"/>
    </source>
</evidence>
<dbReference type="Gene3D" id="3.40.50.1820">
    <property type="entry name" value="alpha/beta hydrolase"/>
    <property type="match status" value="1"/>
</dbReference>
<reference evidence="2 3" key="1">
    <citation type="submission" date="2020-02" db="EMBL/GenBank/DDBJ databases">
        <title>Pseudoroseicyclus tamarix, sp. nov., isolated from offshore sediment of a Tamarix chinensis forest.</title>
        <authorList>
            <person name="Gai Y."/>
        </authorList>
    </citation>
    <scope>NUCLEOTIDE SEQUENCE [LARGE SCALE GENOMIC DNA]</scope>
    <source>
        <strain evidence="2 3">CLL3-39</strain>
    </source>
</reference>
<dbReference type="AlphaFoldDB" id="A0A6B2JFY2"/>
<dbReference type="PANTHER" id="PTHR43194:SF2">
    <property type="entry name" value="PEROXISOMAL MEMBRANE PROTEIN LPX1"/>
    <property type="match status" value="1"/>
</dbReference>
<feature type="domain" description="AB hydrolase-1" evidence="1">
    <location>
        <begin position="10"/>
        <end position="243"/>
    </location>
</feature>
<accession>A0A6B2JFY2</accession>